<keyword evidence="6" id="KW-1185">Reference proteome</keyword>
<dbReference type="SUPFAM" id="SSF103473">
    <property type="entry name" value="MFS general substrate transporter"/>
    <property type="match status" value="1"/>
</dbReference>
<feature type="transmembrane region" description="Helical" evidence="4">
    <location>
        <begin position="96"/>
        <end position="117"/>
    </location>
</feature>
<proteinExistence type="predicted"/>
<evidence type="ECO:0000313" key="5">
    <source>
        <dbReference type="EMBL" id="MFN6506824.1"/>
    </source>
</evidence>
<reference evidence="5 6" key="1">
    <citation type="submission" date="2024-12" db="EMBL/GenBank/DDBJ databases">
        <authorList>
            <person name="Alaofin S."/>
            <person name="Velasco D."/>
            <person name="Li D."/>
            <person name="Baldwin T."/>
            <person name="Liu Z."/>
            <person name="Schachterle J.K."/>
        </authorList>
    </citation>
    <scope>NUCLEOTIDE SEQUENCE [LARGE SCALE GENOMIC DNA]</scope>
    <source>
        <strain evidence="5 6">B1</strain>
    </source>
</reference>
<feature type="transmembrane region" description="Helical" evidence="4">
    <location>
        <begin position="295"/>
        <end position="317"/>
    </location>
</feature>
<comment type="caution">
    <text evidence="5">The sequence shown here is derived from an EMBL/GenBank/DDBJ whole genome shotgun (WGS) entry which is preliminary data.</text>
</comment>
<feature type="transmembrane region" description="Helical" evidence="4">
    <location>
        <begin position="358"/>
        <end position="381"/>
    </location>
</feature>
<dbReference type="Gene3D" id="1.20.1250.20">
    <property type="entry name" value="MFS general substrate transporter like domains"/>
    <property type="match status" value="1"/>
</dbReference>
<feature type="transmembrane region" description="Helical" evidence="4">
    <location>
        <begin position="41"/>
        <end position="61"/>
    </location>
</feature>
<evidence type="ECO:0000256" key="2">
    <source>
        <dbReference type="ARBA" id="ARBA00022989"/>
    </source>
</evidence>
<dbReference type="Pfam" id="PF07690">
    <property type="entry name" value="MFS_1"/>
    <property type="match status" value="1"/>
</dbReference>
<organism evidence="5 6">
    <name type="scientific">Xanthomonas translucens pv. translucens</name>
    <dbReference type="NCBI Taxonomy" id="134875"/>
    <lineage>
        <taxon>Bacteria</taxon>
        <taxon>Pseudomonadati</taxon>
        <taxon>Pseudomonadota</taxon>
        <taxon>Gammaproteobacteria</taxon>
        <taxon>Lysobacterales</taxon>
        <taxon>Lysobacteraceae</taxon>
        <taxon>Xanthomonas</taxon>
        <taxon>Xanthomonas translucens group</taxon>
    </lineage>
</organism>
<protein>
    <submittedName>
        <fullName evidence="5">MFS transporter</fullName>
    </submittedName>
</protein>
<accession>A0ABW9KTE4</accession>
<dbReference type="InterPro" id="IPR011701">
    <property type="entry name" value="MFS"/>
</dbReference>
<dbReference type="PANTHER" id="PTHR23546">
    <property type="entry name" value="TRANSPORT PROTEIN"/>
    <property type="match status" value="1"/>
</dbReference>
<gene>
    <name evidence="5" type="ORF">ACK3FC_06145</name>
</gene>
<evidence type="ECO:0000256" key="4">
    <source>
        <dbReference type="SAM" id="Phobius"/>
    </source>
</evidence>
<evidence type="ECO:0000256" key="3">
    <source>
        <dbReference type="ARBA" id="ARBA00023136"/>
    </source>
</evidence>
<feature type="transmembrane region" description="Helical" evidence="4">
    <location>
        <begin position="73"/>
        <end position="90"/>
    </location>
</feature>
<name>A0ABW9KTE4_XANCT</name>
<keyword evidence="3 4" id="KW-0472">Membrane</keyword>
<dbReference type="EMBL" id="JBKAMQ010000002">
    <property type="protein sequence ID" value="MFN6506824.1"/>
    <property type="molecule type" value="Genomic_DNA"/>
</dbReference>
<keyword evidence="1 4" id="KW-0812">Transmembrane</keyword>
<feature type="transmembrane region" description="Helical" evidence="4">
    <location>
        <begin position="329"/>
        <end position="352"/>
    </location>
</feature>
<evidence type="ECO:0000313" key="6">
    <source>
        <dbReference type="Proteomes" id="UP001635788"/>
    </source>
</evidence>
<feature type="transmembrane region" description="Helical" evidence="4">
    <location>
        <begin position="206"/>
        <end position="229"/>
    </location>
</feature>
<evidence type="ECO:0000256" key="1">
    <source>
        <dbReference type="ARBA" id="ARBA00022692"/>
    </source>
</evidence>
<keyword evidence="2 4" id="KW-1133">Transmembrane helix</keyword>
<dbReference type="Proteomes" id="UP001635788">
    <property type="component" value="Unassembled WGS sequence"/>
</dbReference>
<dbReference type="PANTHER" id="PTHR23546:SF1">
    <property type="entry name" value="MEMBRANE PROTEIN"/>
    <property type="match status" value="1"/>
</dbReference>
<sequence>MMRVLRSVLAAHYLAAFTALGMPLFMPRVLAQLAPHSPDWLVGVLYVLPTICTALTAATWGRLADRYGRKLSLVRALLGLAFGFALAGLAPNLPVFILALMIQGGCGGSLAAANAYLSTQVQGPALSRSLDWTQFSARLAMVTAPALLGLATDRGLAQGLYTYLAALPLLGLLLAIQLPPDSVAGTPGAADARSAAKPDQRHGARLWGLLSIQFLYYFSVVITFPYFLVYCRTLGIADDSMAGLIYSLPHLVYLVLMPWLKPGKIVLSHWTLLGGLGVLTGASLCQAWLKHAGPLLPVRVLYGVGMTLTIIGLNRAISECAKQGATGRLFGVFDACGKWSGTLGGVIAGVLMQRYGPAMPFVASTLAGIGALIVAAFVFLINKRPGYVPARHT</sequence>
<feature type="transmembrane region" description="Helical" evidence="4">
    <location>
        <begin position="241"/>
        <end position="260"/>
    </location>
</feature>
<feature type="transmembrane region" description="Helical" evidence="4">
    <location>
        <begin position="267"/>
        <end position="289"/>
    </location>
</feature>
<dbReference type="RefSeq" id="WP_409554892.1">
    <property type="nucleotide sequence ID" value="NZ_CP064001.1"/>
</dbReference>
<dbReference type="InterPro" id="IPR036259">
    <property type="entry name" value="MFS_trans_sf"/>
</dbReference>